<dbReference type="Proteomes" id="UP000249758">
    <property type="component" value="Segment"/>
</dbReference>
<dbReference type="EMBL" id="MG011691">
    <property type="protein sequence ID" value="AVK77016.1"/>
    <property type="molecule type" value="Genomic_DNA"/>
</dbReference>
<protein>
    <submittedName>
        <fullName evidence="3">Uncharacterized protein</fullName>
    </submittedName>
</protein>
<dbReference type="KEGG" id="vg:36841471"/>
<feature type="compositionally biased region" description="Pro residues" evidence="1">
    <location>
        <begin position="78"/>
        <end position="88"/>
    </location>
</feature>
<name>A0A2U7UEZ2_9VIRU</name>
<feature type="region of interest" description="Disordered" evidence="1">
    <location>
        <begin position="170"/>
        <end position="382"/>
    </location>
</feature>
<accession>A0A2U7UEZ2</accession>
<dbReference type="RefSeq" id="YP_009481012.1">
    <property type="nucleotide sequence ID" value="NC_037665.1"/>
</dbReference>
<feature type="compositionally biased region" description="Low complexity" evidence="1">
    <location>
        <begin position="250"/>
        <end position="261"/>
    </location>
</feature>
<evidence type="ECO:0000313" key="3">
    <source>
        <dbReference type="EMBL" id="AVK77016.1"/>
    </source>
</evidence>
<proteinExistence type="predicted"/>
<keyword evidence="2" id="KW-0812">Transmembrane</keyword>
<reference evidence="3" key="1">
    <citation type="journal article" date="2018" name="Nat. Commun.">
        <title>Diversity and evolution of the emerging Pandoraviridae family.</title>
        <authorList>
            <person name="Legendre M."/>
            <person name="Fabre E."/>
            <person name="Poirot O."/>
            <person name="Jeudy S."/>
            <person name="Lartigue A."/>
            <person name="Alempic J.M."/>
            <person name="Beucher L."/>
            <person name="Philippe N."/>
            <person name="Bertaux L."/>
            <person name="Christo-Foroux E."/>
            <person name="Labadie K."/>
            <person name="Coute Y."/>
            <person name="Abergel C."/>
            <person name="Claverie J.M."/>
        </authorList>
    </citation>
    <scope>NUCLEOTIDE SEQUENCE [LARGE SCALE GENOMIC DNA]</scope>
    <source>
        <strain evidence="3">Macleodensis</strain>
    </source>
</reference>
<feature type="compositionally biased region" description="Acidic residues" evidence="1">
    <location>
        <begin position="176"/>
        <end position="186"/>
    </location>
</feature>
<feature type="region of interest" description="Disordered" evidence="1">
    <location>
        <begin position="1"/>
        <end position="127"/>
    </location>
</feature>
<feature type="compositionally biased region" description="Low complexity" evidence="1">
    <location>
        <begin position="23"/>
        <end position="48"/>
    </location>
</feature>
<keyword evidence="2" id="KW-0472">Membrane</keyword>
<gene>
    <name evidence="3" type="ORF">pmac_cds_328</name>
</gene>
<keyword evidence="2" id="KW-1133">Transmembrane helix</keyword>
<evidence type="ECO:0000256" key="2">
    <source>
        <dbReference type="SAM" id="Phobius"/>
    </source>
</evidence>
<evidence type="ECO:0000256" key="1">
    <source>
        <dbReference type="SAM" id="MobiDB-lite"/>
    </source>
</evidence>
<dbReference type="GeneID" id="36841471"/>
<feature type="compositionally biased region" description="Low complexity" evidence="1">
    <location>
        <begin position="273"/>
        <end position="354"/>
    </location>
</feature>
<feature type="compositionally biased region" description="Gly residues" evidence="1">
    <location>
        <begin position="197"/>
        <end position="208"/>
    </location>
</feature>
<organism evidence="3">
    <name type="scientific">Pandoravirus macleodensis</name>
    <dbReference type="NCBI Taxonomy" id="2107707"/>
    <lineage>
        <taxon>Viruses</taxon>
        <taxon>Pandoravirus</taxon>
    </lineage>
</organism>
<feature type="transmembrane region" description="Helical" evidence="2">
    <location>
        <begin position="136"/>
        <end position="155"/>
    </location>
</feature>
<sequence length="382" mass="39399">MSTLRERFAAVSENARTRMTQPASSSSSNANSGAAPRHAATPAPRSAPQGEIFDALSTTLPPAPVARNGPAPSSSGAPTPPSPCPPPSATATPSGEAHETPSEQVARAPRSKGRRANSDDAPAAPATRKMPLSKGMLIVAGVALLLALFIGTLVIKRGLLAGLRQRRAAKKKAESLDPDDDDDDSDDGAKSARGGKGKVGGVLGGLFGGKDKSESTDVAKSVRSAGHGSASDPRQSRAAGSVPPMDPYQARAVRTASASRSPLPSTPSYAGQPPTVGPHGPAPPQQQQQQQQLHQQPPAHPAYQQQQPQMAPPQQSQMAPPPAQQQQAHRQASPRMALGHAPHQQHPPYAPHVQARLDGVPHPNMPPPTPQAGRLSPGGGRA</sequence>